<comment type="cofactor">
    <cofactor evidence="1 11">
        <name>Zn(2+)</name>
        <dbReference type="ChEBI" id="CHEBI:29105"/>
    </cofactor>
</comment>
<evidence type="ECO:0000256" key="11">
    <source>
        <dbReference type="RuleBase" id="RU361277"/>
    </source>
</evidence>
<accession>A0AAU8DT23</accession>
<dbReference type="Pfam" id="PF08240">
    <property type="entry name" value="ADH_N"/>
    <property type="match status" value="1"/>
</dbReference>
<keyword evidence="7" id="KW-0560">Oxidoreductase</keyword>
<dbReference type="SMART" id="SM00829">
    <property type="entry name" value="PKS_ER"/>
    <property type="match status" value="1"/>
</dbReference>
<evidence type="ECO:0000256" key="6">
    <source>
        <dbReference type="ARBA" id="ARBA00022833"/>
    </source>
</evidence>
<dbReference type="FunFam" id="3.40.50.720:FF:000039">
    <property type="entry name" value="Alcohol dehydrogenase AdhP"/>
    <property type="match status" value="1"/>
</dbReference>
<keyword evidence="6 11" id="KW-0862">Zinc</keyword>
<proteinExistence type="inferred from homology"/>
<dbReference type="PROSITE" id="PS00059">
    <property type="entry name" value="ADH_ZINC"/>
    <property type="match status" value="1"/>
</dbReference>
<keyword evidence="5 11" id="KW-0479">Metal-binding</keyword>
<evidence type="ECO:0000256" key="9">
    <source>
        <dbReference type="ARBA" id="ARBA00049164"/>
    </source>
</evidence>
<dbReference type="SUPFAM" id="SSF50129">
    <property type="entry name" value="GroES-like"/>
    <property type="match status" value="1"/>
</dbReference>
<evidence type="ECO:0000259" key="12">
    <source>
        <dbReference type="SMART" id="SM00829"/>
    </source>
</evidence>
<dbReference type="GO" id="GO:0004022">
    <property type="term" value="F:alcohol dehydrogenase (NAD+) activity"/>
    <property type="evidence" value="ECO:0007669"/>
    <property type="project" value="UniProtKB-EC"/>
</dbReference>
<dbReference type="EC" id="1.1.1.1" evidence="3"/>
<organism evidence="13">
    <name type="scientific">Nakamurella sp. A5-74</name>
    <dbReference type="NCBI Taxonomy" id="3158264"/>
    <lineage>
        <taxon>Bacteria</taxon>
        <taxon>Bacillati</taxon>
        <taxon>Actinomycetota</taxon>
        <taxon>Actinomycetes</taxon>
        <taxon>Nakamurellales</taxon>
        <taxon>Nakamurellaceae</taxon>
        <taxon>Nakamurella</taxon>
    </lineage>
</organism>
<comment type="catalytic activity">
    <reaction evidence="9">
        <text>a secondary alcohol + NAD(+) = a ketone + NADH + H(+)</text>
        <dbReference type="Rhea" id="RHEA:10740"/>
        <dbReference type="ChEBI" id="CHEBI:15378"/>
        <dbReference type="ChEBI" id="CHEBI:17087"/>
        <dbReference type="ChEBI" id="CHEBI:35681"/>
        <dbReference type="ChEBI" id="CHEBI:57540"/>
        <dbReference type="ChEBI" id="CHEBI:57945"/>
        <dbReference type="EC" id="1.1.1.1"/>
    </reaction>
</comment>
<dbReference type="CDD" id="cd08296">
    <property type="entry name" value="CAD_like"/>
    <property type="match status" value="1"/>
</dbReference>
<dbReference type="PANTHER" id="PTHR42940">
    <property type="entry name" value="ALCOHOL DEHYDROGENASE 1-RELATED"/>
    <property type="match status" value="1"/>
</dbReference>
<evidence type="ECO:0000313" key="13">
    <source>
        <dbReference type="EMBL" id="XCG64627.1"/>
    </source>
</evidence>
<gene>
    <name evidence="13" type="ORF">ABLG96_04650</name>
</gene>
<evidence type="ECO:0000256" key="10">
    <source>
        <dbReference type="ARBA" id="ARBA00049243"/>
    </source>
</evidence>
<comment type="catalytic activity">
    <reaction evidence="10">
        <text>a primary alcohol + NAD(+) = an aldehyde + NADH + H(+)</text>
        <dbReference type="Rhea" id="RHEA:10736"/>
        <dbReference type="ChEBI" id="CHEBI:15378"/>
        <dbReference type="ChEBI" id="CHEBI:15734"/>
        <dbReference type="ChEBI" id="CHEBI:17478"/>
        <dbReference type="ChEBI" id="CHEBI:57540"/>
        <dbReference type="ChEBI" id="CHEBI:57945"/>
        <dbReference type="EC" id="1.1.1.1"/>
    </reaction>
</comment>
<sequence length="342" mass="35424">MTPAATSRSRSMKVRTPGEPLELVSREVPTPGRGEVLVRVEACGVCHSDAFTVDGGMPIDYPRVPGHEIAGTIDAVGAGVQTWTVGQRVGVGWFGGACGHCDPCRRGDQISCENGQVPGIAYDGGYADHVVVPADALASIPEDLASTDAAPLLCAGVTTFNALRESGARAGDLVAVLGVGGLGHLGVQMARRMGFETVAIARGTDKREQALALGAHHYLDSTSVDVAEALHQLGGAQTILATVTAPDAMSAAIGGLRPRGQMIVVGASTEPMQIPPFALIPGSTGVIGHASGTSKDSEDTLRFADLQDVRPLIETYPLEQADAAYARMMSGDARFRVVLTMS</sequence>
<dbReference type="GO" id="GO:0008270">
    <property type="term" value="F:zinc ion binding"/>
    <property type="evidence" value="ECO:0007669"/>
    <property type="project" value="InterPro"/>
</dbReference>
<dbReference type="Gene3D" id="3.40.50.720">
    <property type="entry name" value="NAD(P)-binding Rossmann-like Domain"/>
    <property type="match status" value="1"/>
</dbReference>
<name>A0AAU8DT23_9ACTN</name>
<dbReference type="InterPro" id="IPR020843">
    <property type="entry name" value="ER"/>
</dbReference>
<evidence type="ECO:0000256" key="4">
    <source>
        <dbReference type="ARBA" id="ARBA00016352"/>
    </source>
</evidence>
<dbReference type="SUPFAM" id="SSF51735">
    <property type="entry name" value="NAD(P)-binding Rossmann-fold domains"/>
    <property type="match status" value="1"/>
</dbReference>
<dbReference type="AlphaFoldDB" id="A0AAU8DT23"/>
<dbReference type="GO" id="GO:0005737">
    <property type="term" value="C:cytoplasm"/>
    <property type="evidence" value="ECO:0007669"/>
    <property type="project" value="TreeGrafter"/>
</dbReference>
<dbReference type="InterPro" id="IPR013154">
    <property type="entry name" value="ADH-like_N"/>
</dbReference>
<dbReference type="InterPro" id="IPR002328">
    <property type="entry name" value="ADH_Zn_CS"/>
</dbReference>
<evidence type="ECO:0000256" key="8">
    <source>
        <dbReference type="ARBA" id="ARBA00023027"/>
    </source>
</evidence>
<reference evidence="13" key="1">
    <citation type="submission" date="2024-05" db="EMBL/GenBank/DDBJ databases">
        <authorList>
            <person name="Cai S.Y."/>
            <person name="Jin L.M."/>
            <person name="Li H.R."/>
        </authorList>
    </citation>
    <scope>NUCLEOTIDE SEQUENCE</scope>
    <source>
        <strain evidence="13">A5-74</strain>
    </source>
</reference>
<evidence type="ECO:0000256" key="3">
    <source>
        <dbReference type="ARBA" id="ARBA00013190"/>
    </source>
</evidence>
<dbReference type="Pfam" id="PF00107">
    <property type="entry name" value="ADH_zinc_N"/>
    <property type="match status" value="1"/>
</dbReference>
<evidence type="ECO:0000256" key="7">
    <source>
        <dbReference type="ARBA" id="ARBA00023002"/>
    </source>
</evidence>
<evidence type="ECO:0000256" key="2">
    <source>
        <dbReference type="ARBA" id="ARBA00008072"/>
    </source>
</evidence>
<protein>
    <recommendedName>
        <fullName evidence="4">Alcohol dehydrogenase</fullName>
        <ecNumber evidence="3">1.1.1.1</ecNumber>
    </recommendedName>
</protein>
<dbReference type="Gene3D" id="3.90.180.10">
    <property type="entry name" value="Medium-chain alcohol dehydrogenases, catalytic domain"/>
    <property type="match status" value="1"/>
</dbReference>
<feature type="domain" description="Enoyl reductase (ER)" evidence="12">
    <location>
        <begin position="18"/>
        <end position="339"/>
    </location>
</feature>
<comment type="similarity">
    <text evidence="2 11">Belongs to the zinc-containing alcohol dehydrogenase family.</text>
</comment>
<evidence type="ECO:0000256" key="1">
    <source>
        <dbReference type="ARBA" id="ARBA00001947"/>
    </source>
</evidence>
<dbReference type="InterPro" id="IPR036291">
    <property type="entry name" value="NAD(P)-bd_dom_sf"/>
</dbReference>
<dbReference type="InterPro" id="IPR013149">
    <property type="entry name" value="ADH-like_C"/>
</dbReference>
<dbReference type="InterPro" id="IPR011032">
    <property type="entry name" value="GroES-like_sf"/>
</dbReference>
<keyword evidence="8" id="KW-0520">NAD</keyword>
<dbReference type="EMBL" id="CP159218">
    <property type="protein sequence ID" value="XCG64627.1"/>
    <property type="molecule type" value="Genomic_DNA"/>
</dbReference>
<dbReference type="RefSeq" id="WP_353650240.1">
    <property type="nucleotide sequence ID" value="NZ_CP159218.1"/>
</dbReference>
<dbReference type="PANTHER" id="PTHR42940:SF7">
    <property type="entry name" value="ALCOHOL DEHYDROGENASE-LIKE N-TERMINAL DOMAIN-CONTAINING PROTEIN"/>
    <property type="match status" value="1"/>
</dbReference>
<evidence type="ECO:0000256" key="5">
    <source>
        <dbReference type="ARBA" id="ARBA00022723"/>
    </source>
</evidence>